<dbReference type="InParanoid" id="G7DUG0"/>
<reference evidence="11 12" key="1">
    <citation type="journal article" date="2011" name="J. Gen. Appl. Microbiol.">
        <title>Draft genome sequencing of the enigmatic basidiomycete Mixia osmundae.</title>
        <authorList>
            <person name="Nishida H."/>
            <person name="Nagatsuka Y."/>
            <person name="Sugiyama J."/>
        </authorList>
    </citation>
    <scope>NUCLEOTIDE SEQUENCE [LARGE SCALE GENOMIC DNA]</scope>
    <source>
        <strain evidence="12">CBS 9802 / IAM 14324 / JCM 22182 / KY 12970</strain>
    </source>
</reference>
<dbReference type="AlphaFoldDB" id="G7DUG0"/>
<organism evidence="11 12">
    <name type="scientific">Mixia osmundae (strain CBS 9802 / IAM 14324 / JCM 22182 / KY 12970)</name>
    <dbReference type="NCBI Taxonomy" id="764103"/>
    <lineage>
        <taxon>Eukaryota</taxon>
        <taxon>Fungi</taxon>
        <taxon>Dikarya</taxon>
        <taxon>Basidiomycota</taxon>
        <taxon>Pucciniomycotina</taxon>
        <taxon>Mixiomycetes</taxon>
        <taxon>Mixiales</taxon>
        <taxon>Mixiaceae</taxon>
        <taxon>Mixia</taxon>
    </lineage>
</organism>
<dbReference type="Proteomes" id="UP000009131">
    <property type="component" value="Unassembled WGS sequence"/>
</dbReference>
<evidence type="ECO:0000256" key="3">
    <source>
        <dbReference type="ARBA" id="ARBA00022517"/>
    </source>
</evidence>
<accession>G7DUG0</accession>
<gene>
    <name evidence="11" type="primary">Mo00869</name>
    <name evidence="11" type="ORF">E5Q_00869</name>
</gene>
<evidence type="ECO:0000259" key="10">
    <source>
        <dbReference type="Pfam" id="PF21638"/>
    </source>
</evidence>
<dbReference type="EMBL" id="BABT02000028">
    <property type="protein sequence ID" value="GAA94220.1"/>
    <property type="molecule type" value="Genomic_DNA"/>
</dbReference>
<reference evidence="11 12" key="2">
    <citation type="journal article" date="2012" name="Open Biol.">
        <title>Characteristics of nucleosomes and linker DNA regions on the genome of the basidiomycete Mixia osmundae revealed by mono- and dinucleosome mapping.</title>
        <authorList>
            <person name="Nishida H."/>
            <person name="Kondo S."/>
            <person name="Matsumoto T."/>
            <person name="Suzuki Y."/>
            <person name="Yoshikawa H."/>
            <person name="Taylor T.D."/>
            <person name="Sugiyama J."/>
        </authorList>
    </citation>
    <scope>NUCLEOTIDE SEQUENCE [LARGE SCALE GENOMIC DNA]</scope>
    <source>
        <strain evidence="12">CBS 9802 / IAM 14324 / JCM 22182 / KY 12970</strain>
    </source>
</reference>
<comment type="caution">
    <text evidence="11">The sequence shown here is derived from an EMBL/GenBank/DDBJ whole genome shotgun (WGS) entry which is preliminary data.</text>
</comment>
<dbReference type="GO" id="GO:0042273">
    <property type="term" value="P:ribosomal large subunit biogenesis"/>
    <property type="evidence" value="ECO:0007669"/>
    <property type="project" value="UniProtKB-UniRule"/>
</dbReference>
<comment type="function">
    <text evidence="6">Required for 60S pre-ribosomal subunits export to the cytoplasm.</text>
</comment>
<feature type="region of interest" description="Disordered" evidence="7">
    <location>
        <begin position="584"/>
        <end position="645"/>
    </location>
</feature>
<dbReference type="InterPro" id="IPR012977">
    <property type="entry name" value="SDA1_N"/>
</dbReference>
<evidence type="ECO:0000256" key="7">
    <source>
        <dbReference type="SAM" id="MobiDB-lite"/>
    </source>
</evidence>
<dbReference type="InterPro" id="IPR048292">
    <property type="entry name" value="SDA1_C"/>
</dbReference>
<keyword evidence="4 6" id="KW-0653">Protein transport</keyword>
<feature type="region of interest" description="Disordered" evidence="7">
    <location>
        <begin position="802"/>
        <end position="862"/>
    </location>
</feature>
<dbReference type="eggNOG" id="KOG2229">
    <property type="taxonomic scope" value="Eukaryota"/>
</dbReference>
<dbReference type="GO" id="GO:0005730">
    <property type="term" value="C:nucleolus"/>
    <property type="evidence" value="ECO:0007669"/>
    <property type="project" value="UniProtKB-SubCell"/>
</dbReference>
<proteinExistence type="inferred from homology"/>
<dbReference type="PANTHER" id="PTHR12730">
    <property type="entry name" value="HSDA/SDA1-RELATED"/>
    <property type="match status" value="1"/>
</dbReference>
<sequence>MSSTVTSLAQSGTTVKGEKVKQSRGALLIANLPALQNLIKRDPVGYKEEFLIQWNQFNSLYQILVSGSATASTSGASTSGDVVAGGSSSRRGREIETKFRELVNFVSQCAPSYQSMTLPHLSQAISELLLDPSSTLSHDTVHALIGALVLLRNRDCLNGIDFLKILFPLLSLNASGSSAGSSSAGLSKSERGGVLKIILRDVRNANKTGKNHRLNRLVQGLLFEMVQRGLPSKEGVQGHPPSRRGEKRSAEMTGREALWAVRLASELWRRQVWTDAKTVSIIEAAVFHHNVKVQSAALHFFLSSGSPDEATSRGWDSDDDSDEGPDIRQVKHRLTINKKTKSNERQAKEAIKLANKKRKRKDAAASATANFSAIHLMNDPQGFVDKLYDVQLLKSDKVYPLEHKIVIMQLLARVTSSHKLHVLGFYSYLIKYLTHHQLNITQILVALAQSVHDLTPPDVLEPVVRKLAAEFVHPGVAAEVIAAGLNAITEICRRQPWCMEKDLLEDLVEYRKSRDKGVMVASRSLLSLYREVNPGLLRKRERGKTATMTMDTKTVLQYGHDRTSTTAIEGLELLEHHLQDKLAEGGADNEGENSETGWQDWEAESASDVSSGGWVAVSDGEDDIELSESDTDVHVKRRKETPKRTEASDVTLVQLSQPAAVGELGNLATTKILTPADFAKLAELRLAAAEQASKANGPATRKQLAQLQEDKKAKQDAEFLSEGDIIGVQKKAKANYEERLAMIKEGREGRAKFGSSKGKKNSTPSSSTNEEKRKKKNYVMMVNSRDIKGKKFSSLADKQKKLRGHITRQKKGGRRVGPRLSSQVHWPDSATRETNEPWSLSHLRAGPSAASSDQSRRPYGGARACSRAHSCLDFAFRAVSS</sequence>
<evidence type="ECO:0000256" key="4">
    <source>
        <dbReference type="ARBA" id="ARBA00022927"/>
    </source>
</evidence>
<dbReference type="RefSeq" id="XP_014569651.1">
    <property type="nucleotide sequence ID" value="XM_014714165.1"/>
</dbReference>
<keyword evidence="5 6" id="KW-0539">Nucleus</keyword>
<feature type="compositionally biased region" description="Acidic residues" evidence="7">
    <location>
        <begin position="619"/>
        <end position="630"/>
    </location>
</feature>
<evidence type="ECO:0000259" key="8">
    <source>
        <dbReference type="Pfam" id="PF05285"/>
    </source>
</evidence>
<dbReference type="Pfam" id="PF21638">
    <property type="entry name" value="SDA1_C"/>
    <property type="match status" value="1"/>
</dbReference>
<feature type="region of interest" description="Disordered" evidence="7">
    <location>
        <begin position="747"/>
        <end position="778"/>
    </location>
</feature>
<keyword evidence="2 6" id="KW-0813">Transport</keyword>
<dbReference type="Pfam" id="PF08158">
    <property type="entry name" value="SDA1_HEAT"/>
    <property type="match status" value="2"/>
</dbReference>
<dbReference type="InterPro" id="IPR007949">
    <property type="entry name" value="SDA1_MD"/>
</dbReference>
<dbReference type="Pfam" id="PF05285">
    <property type="entry name" value="SDA1_dom"/>
    <property type="match status" value="1"/>
</dbReference>
<evidence type="ECO:0000256" key="2">
    <source>
        <dbReference type="ARBA" id="ARBA00022448"/>
    </source>
</evidence>
<evidence type="ECO:0000256" key="1">
    <source>
        <dbReference type="ARBA" id="ARBA00005783"/>
    </source>
</evidence>
<dbReference type="OrthoDB" id="2196187at2759"/>
<dbReference type="InterPro" id="IPR027312">
    <property type="entry name" value="Sda1"/>
</dbReference>
<dbReference type="SUPFAM" id="SSF48371">
    <property type="entry name" value="ARM repeat"/>
    <property type="match status" value="1"/>
</dbReference>
<protein>
    <recommendedName>
        <fullName evidence="6">Protein SDA1</fullName>
    </recommendedName>
</protein>
<feature type="domain" description="SDA1 C-terminal" evidence="10">
    <location>
        <begin position="765"/>
        <end position="812"/>
    </location>
</feature>
<dbReference type="GO" id="GO:0000055">
    <property type="term" value="P:ribosomal large subunit export from nucleus"/>
    <property type="evidence" value="ECO:0007669"/>
    <property type="project" value="UniProtKB-UniRule"/>
</dbReference>
<feature type="domain" description="SDA1 N-terminal" evidence="9">
    <location>
        <begin position="105"/>
        <end position="228"/>
    </location>
</feature>
<evidence type="ECO:0000313" key="12">
    <source>
        <dbReference type="Proteomes" id="UP000009131"/>
    </source>
</evidence>
<dbReference type="FunCoup" id="G7DUG0">
    <property type="interactions" value="520"/>
</dbReference>
<keyword evidence="3 6" id="KW-0690">Ribosome biogenesis</keyword>
<feature type="region of interest" description="Disordered" evidence="7">
    <location>
        <begin position="231"/>
        <end position="251"/>
    </location>
</feature>
<dbReference type="InterPro" id="IPR016024">
    <property type="entry name" value="ARM-type_fold"/>
</dbReference>
<evidence type="ECO:0000313" key="11">
    <source>
        <dbReference type="EMBL" id="GAA94220.1"/>
    </source>
</evidence>
<evidence type="ECO:0000256" key="5">
    <source>
        <dbReference type="ARBA" id="ARBA00023242"/>
    </source>
</evidence>
<feature type="domain" description="SDA1 N-terminal" evidence="9">
    <location>
        <begin position="255"/>
        <end position="514"/>
    </location>
</feature>
<dbReference type="PANTHER" id="PTHR12730:SF0">
    <property type="entry name" value="PROTEIN SDA1 HOMOLOG"/>
    <property type="match status" value="1"/>
</dbReference>
<name>G7DUG0_MIXOS</name>
<feature type="region of interest" description="Disordered" evidence="7">
    <location>
        <begin position="306"/>
        <end position="326"/>
    </location>
</feature>
<dbReference type="OMA" id="AMYKTYK"/>
<keyword evidence="12" id="KW-1185">Reference proteome</keyword>
<comment type="similarity">
    <text evidence="1 6">Belongs to the SDA1 family.</text>
</comment>
<evidence type="ECO:0000259" key="9">
    <source>
        <dbReference type="Pfam" id="PF08158"/>
    </source>
</evidence>
<dbReference type="GO" id="GO:0015031">
    <property type="term" value="P:protein transport"/>
    <property type="evidence" value="ECO:0007669"/>
    <property type="project" value="UniProtKB-KW"/>
</dbReference>
<dbReference type="HOGENOM" id="CLU_009161_2_1_1"/>
<evidence type="ECO:0000256" key="6">
    <source>
        <dbReference type="RuleBase" id="RU365057"/>
    </source>
</evidence>
<feature type="domain" description="SDA1 middle" evidence="8">
    <location>
        <begin position="614"/>
        <end position="746"/>
    </location>
</feature>
<comment type="subcellular location">
    <subcellularLocation>
        <location evidence="6">Nucleus</location>
        <location evidence="6">Nucleolus</location>
    </subcellularLocation>
</comment>
<dbReference type="STRING" id="764103.G7DUG0"/>
<feature type="compositionally biased region" description="Basic residues" evidence="7">
    <location>
        <begin position="802"/>
        <end position="817"/>
    </location>
</feature>